<dbReference type="PANTHER" id="PTHR43685">
    <property type="entry name" value="GLYCOSYLTRANSFERASE"/>
    <property type="match status" value="1"/>
</dbReference>
<gene>
    <name evidence="2" type="ORF">AB8998_23155</name>
</gene>
<dbReference type="GO" id="GO:0016757">
    <property type="term" value="F:glycosyltransferase activity"/>
    <property type="evidence" value="ECO:0007669"/>
    <property type="project" value="UniProtKB-KW"/>
</dbReference>
<dbReference type="PANTHER" id="PTHR43685:SF2">
    <property type="entry name" value="GLYCOSYLTRANSFERASE 2-LIKE DOMAIN-CONTAINING PROTEIN"/>
    <property type="match status" value="1"/>
</dbReference>
<evidence type="ECO:0000313" key="3">
    <source>
        <dbReference type="Proteomes" id="UP001564760"/>
    </source>
</evidence>
<dbReference type="SUPFAM" id="SSF53448">
    <property type="entry name" value="Nucleotide-diphospho-sugar transferases"/>
    <property type="match status" value="2"/>
</dbReference>
<dbReference type="InterPro" id="IPR050834">
    <property type="entry name" value="Glycosyltransf_2"/>
</dbReference>
<feature type="domain" description="Glycosyltransferase 2-like" evidence="1">
    <location>
        <begin position="761"/>
        <end position="882"/>
    </location>
</feature>
<dbReference type="Proteomes" id="UP001564760">
    <property type="component" value="Unassembled WGS sequence"/>
</dbReference>
<accession>A0ABV4C5U2</accession>
<dbReference type="Pfam" id="PF00535">
    <property type="entry name" value="Glycos_transf_2"/>
    <property type="match status" value="2"/>
</dbReference>
<protein>
    <submittedName>
        <fullName evidence="2">Glycosyltransferase</fullName>
        <ecNumber evidence="2">2.4.-.-</ecNumber>
    </submittedName>
</protein>
<dbReference type="InterPro" id="IPR001173">
    <property type="entry name" value="Glyco_trans_2-like"/>
</dbReference>
<comment type="caution">
    <text evidence="2">The sequence shown here is derived from an EMBL/GenBank/DDBJ whole genome shotgun (WGS) entry which is preliminary data.</text>
</comment>
<reference evidence="2 3" key="1">
    <citation type="submission" date="2024-08" db="EMBL/GenBank/DDBJ databases">
        <title>Mycobacterium servetensis sp. nov., a novel rapid-growing mycobacterial species recovered from a human patient in Zaragoza, Spain.</title>
        <authorList>
            <person name="Tristancho-Baro A.I."/>
            <person name="Buenestado-Serrano S."/>
            <person name="Garcia De Viedma D."/>
            <person name="Milagro-Beamonte A."/>
            <person name="Burillo N."/>
            <person name="Sanz S."/>
            <person name="Lopez-Calleja A.I."/>
            <person name="Penas-Utrilla D."/>
            <person name="Guardingo M."/>
            <person name="Garcia M.J."/>
            <person name="Vinuelas-Bayon J."/>
        </authorList>
    </citation>
    <scope>NUCLEOTIDE SEQUENCE [LARGE SCALE GENOMIC DNA]</scope>
    <source>
        <strain evidence="3">HUMS_12744610</strain>
    </source>
</reference>
<evidence type="ECO:0000313" key="2">
    <source>
        <dbReference type="EMBL" id="MEY8017665.1"/>
    </source>
</evidence>
<dbReference type="EMBL" id="JBGEDP010000001">
    <property type="protein sequence ID" value="MEY8017665.1"/>
    <property type="molecule type" value="Genomic_DNA"/>
</dbReference>
<keyword evidence="2" id="KW-0328">Glycosyltransferase</keyword>
<name>A0ABV4C5U2_9MYCO</name>
<dbReference type="RefSeq" id="WP_369739962.1">
    <property type="nucleotide sequence ID" value="NZ_JBGEDP010000001.1"/>
</dbReference>
<feature type="domain" description="Glycosyltransferase 2-like" evidence="1">
    <location>
        <begin position="501"/>
        <end position="660"/>
    </location>
</feature>
<dbReference type="CDD" id="cd04184">
    <property type="entry name" value="GT2_RfbC_Mx_like"/>
    <property type="match status" value="1"/>
</dbReference>
<proteinExistence type="predicted"/>
<dbReference type="EC" id="2.4.-.-" evidence="2"/>
<dbReference type="Gene3D" id="3.90.550.10">
    <property type="entry name" value="Spore Coat Polysaccharide Biosynthesis Protein SpsA, Chain A"/>
    <property type="match status" value="2"/>
</dbReference>
<sequence>MCAAWIGKHAEAFALCRRLVARPDIPDCDRQRIATNRDFSVPAMLEAASPYPEAVVQLLVAEPGDAEITVTLIAGPDRQTTEQTLNSFLNSCLDVSRVGRFLVLDTGLSAPDRASLKRRYGFLEFIRRRSTSRPGTELAQLHTQVDGRFWLHLGQGWQFFAPENLISRLTAVLKAQPQVVQVGINFEDAITLTGTTAVEDLAHRTPDAGRYVFTEILAHGPAMFDTTRLNPATTRLAAGPHATKPCTATLDEVLCIQPLSNLRQQDQQIPAQTQLVSKITRSAYPSKAARPLKHGLSDIRLSTIPIVDVKPVAQLPFHDVQIWSTTGIDPSFQLHLPPGSTPIHPGWYVLSVALRSTAGRLSRPKLYRDHGDGFREQDSDILVLADNTTHHRVLIKVERPIYALRLDPSDSSDVSEFLLGSVHIRRISPQEARDETWLRSVHEVYVALHRGPRGALKNLYRNTHEGTDYSEWIKSYDTLDDSLRAQIRADIDAMEERPLISIILPVYNTPERWLRACLDSVRSQLYGVWELCIADDASTKPHVRRVLQKYAAKDNRIKVVFRKENGHISATSNSALELASGTYVALLDHDDALPEHALFHVAQTIVQHPEARLIYSDEDKIDETGRRYDPYFKPDWNPVLFCGHNMFSHFGIYSRRLVRDVGGFREGWEGSQDYDLALRCIERVKREQIIHIPKVLYHWRAITGSTALAPGEKSYAHVAAMKSINAHLERQGVEACVTPIPDRGGNSRLSYQLREPEPSVSIIIPTRNGGEVLRRCLSSIRERTDYSNYEIVIVNNRSDEQDTIDLLEREGRRPHQRVIVFDEPFNFSRLNNTAAKQSAFEILVFLNDDTEIITAGWLRELVSLAIQPGVGAVGAMLYYPDDHIQHAGIILGLGAHRVAGHAYHRKPRGYPGDKCRAQLVQEMSAVTAACMAIKRDRFEAVRGFDESFAVAFNDVDFCLRLSRKGYRNVWTPNAELYHYESLTRGSDLTPSKSHRYDQECEAMRACWGDLLLHDPYYHPALSLDQGDFITYSSPRDLRKCPDDRVL</sequence>
<keyword evidence="3" id="KW-1185">Reference proteome</keyword>
<dbReference type="InterPro" id="IPR029044">
    <property type="entry name" value="Nucleotide-diphossugar_trans"/>
</dbReference>
<dbReference type="CDD" id="cd04186">
    <property type="entry name" value="GT_2_like_c"/>
    <property type="match status" value="1"/>
</dbReference>
<keyword evidence="2" id="KW-0808">Transferase</keyword>
<organism evidence="2 3">
    <name type="scientific">Mycobacterium servetii</name>
    <dbReference type="NCBI Taxonomy" id="3237418"/>
    <lineage>
        <taxon>Bacteria</taxon>
        <taxon>Bacillati</taxon>
        <taxon>Actinomycetota</taxon>
        <taxon>Actinomycetes</taxon>
        <taxon>Mycobacteriales</taxon>
        <taxon>Mycobacteriaceae</taxon>
        <taxon>Mycobacterium</taxon>
    </lineage>
</organism>
<evidence type="ECO:0000259" key="1">
    <source>
        <dbReference type="Pfam" id="PF00535"/>
    </source>
</evidence>